<evidence type="ECO:0000313" key="6">
    <source>
        <dbReference type="Proteomes" id="UP000071118"/>
    </source>
</evidence>
<comment type="similarity">
    <text evidence="1">Belongs to the STEEP1 family.</text>
</comment>
<evidence type="ECO:0000313" key="8">
    <source>
        <dbReference type="Proteomes" id="UP000507163"/>
    </source>
</evidence>
<dbReference type="GO" id="GO:0005737">
    <property type="term" value="C:cytoplasm"/>
    <property type="evidence" value="ECO:0007669"/>
    <property type="project" value="GOC"/>
</dbReference>
<proteinExistence type="inferred from homology"/>
<evidence type="ECO:0000313" key="5">
    <source>
        <dbReference type="EMBL" id="VTZ71301.1"/>
    </source>
</evidence>
<dbReference type="Proteomes" id="UP000195489">
    <property type="component" value="Chromosome 14"/>
</dbReference>
<dbReference type="InterPro" id="IPR029704">
    <property type="entry name" value="STEEP-like"/>
</dbReference>
<reference evidence="5 6" key="1">
    <citation type="journal article" date="2014" name="BMC Biol.">
        <title>A comprehensive evaluation of rodent malaria parasite genomes and gene expression.</title>
        <authorList>
            <person name="Otto T.D."/>
            <person name="Bohme U."/>
            <person name="Jackson A.P."/>
            <person name="Hunt M."/>
            <person name="Franke-Fayard B."/>
            <person name="Hoeijmakers W.A."/>
            <person name="Religa A.A."/>
            <person name="Robertson L."/>
            <person name="Sanders M."/>
            <person name="Ogun S.A."/>
            <person name="Cunningham D."/>
            <person name="Erhart A."/>
            <person name="Billker O."/>
            <person name="Khan S.M."/>
            <person name="Stunnenberg H.G."/>
            <person name="Langhorne J."/>
            <person name="Holder A.A."/>
            <person name="Waters A.P."/>
            <person name="Newbold C.I."/>
            <person name="Pain A."/>
            <person name="Berriman M."/>
            <person name="Janse C.J."/>
        </authorList>
    </citation>
    <scope>NUCLEOTIDE SEQUENCE [LARGE SCALE GENOMIC DNA]</scope>
    <source>
        <strain evidence="5 6">AS</strain>
    </source>
</reference>
<dbReference type="Pfam" id="PF25809">
    <property type="entry name" value="STEEP1"/>
    <property type="match status" value="1"/>
</dbReference>
<keyword evidence="6" id="KW-1185">Reference proteome</keyword>
<gene>
    <name evidence="3" type="ORF">PCHAJ_000479000</name>
    <name evidence="5" type="ORF">PCHAS_1462500</name>
    <name evidence="4" type="ORF">PCHCB_000484400</name>
</gene>
<evidence type="ECO:0000256" key="1">
    <source>
        <dbReference type="ARBA" id="ARBA00024205"/>
    </source>
</evidence>
<dbReference type="VEuPathDB" id="PlasmoDB:PCHAS_1462500"/>
<feature type="domain" description="STEEP1" evidence="2">
    <location>
        <begin position="51"/>
        <end position="156"/>
    </location>
</feature>
<reference evidence="5" key="2">
    <citation type="submission" date="2014-05" db="EMBL/GenBank/DDBJ databases">
        <authorList>
            <person name="Aslett M.A."/>
            <person name="De Silva N."/>
        </authorList>
    </citation>
    <scope>NUCLEOTIDE SEQUENCE</scope>
    <source>
        <strain evidence="5">AS</strain>
    </source>
</reference>
<dbReference type="AlphaFoldDB" id="A0A077TVR2"/>
<dbReference type="EMBL" id="LT608166">
    <property type="protein sequence ID" value="SCN63681.1"/>
    <property type="molecule type" value="Genomic_DNA"/>
</dbReference>
<dbReference type="GO" id="GO:0090158">
    <property type="term" value="P:endoplasmic reticulum membrane organization"/>
    <property type="evidence" value="ECO:0007669"/>
    <property type="project" value="TreeGrafter"/>
</dbReference>
<dbReference type="KEGG" id="pcb:PCHAS_1462500"/>
<dbReference type="GeneID" id="3497522"/>
<dbReference type="PANTHER" id="PTHR46355:SF1">
    <property type="entry name" value="STING ER EXIT PROTEIN"/>
    <property type="match status" value="1"/>
</dbReference>
<dbReference type="PANTHER" id="PTHR46355">
    <property type="entry name" value="UPF0428 PROTEIN CXORF56"/>
    <property type="match status" value="1"/>
</dbReference>
<reference evidence="7 8" key="3">
    <citation type="submission" date="2016-08" db="EMBL/GenBank/DDBJ databases">
        <authorList>
            <consortium name="Pathogen Informatics"/>
        </authorList>
    </citation>
    <scope>NUCLEOTIDE SEQUENCE [LARGE SCALE GENOMIC DNA]</scope>
    <source>
        <strain evidence="3 8">AJ</strain>
        <strain evidence="5">AS</strain>
        <strain evidence="4 7">CB</strain>
    </source>
</reference>
<dbReference type="EMBL" id="LT608180">
    <property type="protein sequence ID" value="SCM26940.1"/>
    <property type="molecule type" value="Genomic_DNA"/>
</dbReference>
<dbReference type="Proteomes" id="UP000071118">
    <property type="component" value="Chromosome 14"/>
</dbReference>
<organism evidence="4 7">
    <name type="scientific">Plasmodium chabaudi chabaudi</name>
    <dbReference type="NCBI Taxonomy" id="31271"/>
    <lineage>
        <taxon>Eukaryota</taxon>
        <taxon>Sar</taxon>
        <taxon>Alveolata</taxon>
        <taxon>Apicomplexa</taxon>
        <taxon>Aconoidasida</taxon>
        <taxon>Haemosporida</taxon>
        <taxon>Plasmodiidae</taxon>
        <taxon>Plasmodium</taxon>
        <taxon>Plasmodium (Vinckeia)</taxon>
    </lineage>
</organism>
<evidence type="ECO:0000259" key="2">
    <source>
        <dbReference type="Pfam" id="PF25809"/>
    </source>
</evidence>
<evidence type="ECO:0000313" key="7">
    <source>
        <dbReference type="Proteomes" id="UP000195489"/>
    </source>
</evidence>
<dbReference type="Proteomes" id="UP000507163">
    <property type="component" value="Chromosome 14"/>
</dbReference>
<evidence type="ECO:0000313" key="3">
    <source>
        <dbReference type="EMBL" id="SCM26940.1"/>
    </source>
</evidence>
<dbReference type="GO" id="GO:0006888">
    <property type="term" value="P:endoplasmic reticulum to Golgi vesicle-mediated transport"/>
    <property type="evidence" value="ECO:0007669"/>
    <property type="project" value="TreeGrafter"/>
</dbReference>
<evidence type="ECO:0000313" key="4">
    <source>
        <dbReference type="EMBL" id="SCN63681.1"/>
    </source>
</evidence>
<dbReference type="RefSeq" id="XP_744408.1">
    <property type="nucleotide sequence ID" value="XM_739315.1"/>
</dbReference>
<dbReference type="OrthoDB" id="418131at2759"/>
<protein>
    <recommendedName>
        <fullName evidence="2">STEEP1 domain-containing protein</fullName>
    </recommendedName>
</protein>
<name>A0A077TVR2_PLACU</name>
<dbReference type="EMBL" id="LK022891">
    <property type="protein sequence ID" value="VTZ71301.1"/>
    <property type="molecule type" value="Genomic_DNA"/>
</dbReference>
<dbReference type="InterPro" id="IPR057965">
    <property type="entry name" value="STEEP1_dom"/>
</dbReference>
<accession>A0A077TVR2</accession>
<sequence length="163" mass="19197">MEKNDIEEKNEISLLDIKRKAQNEQEAQNDNSKQKKFKILNYTSKDSSINKHETEFIVYFCFLCGNNCLISEININKLPTRNVDNSIIYPILKFVNKKFHKTQNKKIAIKRENGIELQYRIVCSECEAPIGYTTTLNNDDPYLYYYDYSLVTDPMKSKLFLDL</sequence>